<dbReference type="OrthoDB" id="7846328at2"/>
<dbReference type="AlphaFoldDB" id="A0A2T1HYE0"/>
<dbReference type="Pfam" id="PF00392">
    <property type="entry name" value="GntR"/>
    <property type="match status" value="1"/>
</dbReference>
<dbReference type="Proteomes" id="UP000239772">
    <property type="component" value="Unassembled WGS sequence"/>
</dbReference>
<dbReference type="InterPro" id="IPR036390">
    <property type="entry name" value="WH_DNA-bd_sf"/>
</dbReference>
<keyword evidence="3" id="KW-0804">Transcription</keyword>
<dbReference type="PROSITE" id="PS50949">
    <property type="entry name" value="HTH_GNTR"/>
    <property type="match status" value="1"/>
</dbReference>
<protein>
    <submittedName>
        <fullName evidence="5">GntR family transcriptional regulator</fullName>
    </submittedName>
</protein>
<accession>A0A2T1HYE0</accession>
<dbReference type="InterPro" id="IPR036388">
    <property type="entry name" value="WH-like_DNA-bd_sf"/>
</dbReference>
<gene>
    <name evidence="5" type="ORF">SLNSH_01945</name>
</gene>
<dbReference type="PANTHER" id="PTHR43537">
    <property type="entry name" value="TRANSCRIPTIONAL REGULATOR, GNTR FAMILY"/>
    <property type="match status" value="1"/>
</dbReference>
<evidence type="ECO:0000259" key="4">
    <source>
        <dbReference type="PROSITE" id="PS50949"/>
    </source>
</evidence>
<feature type="domain" description="HTH gntR-type" evidence="4">
    <location>
        <begin position="21"/>
        <end position="88"/>
    </location>
</feature>
<name>A0A2T1HYE0_9HYPH</name>
<dbReference type="SUPFAM" id="SSF48008">
    <property type="entry name" value="GntR ligand-binding domain-like"/>
    <property type="match status" value="1"/>
</dbReference>
<dbReference type="InterPro" id="IPR011711">
    <property type="entry name" value="GntR_C"/>
</dbReference>
<dbReference type="GO" id="GO:0003700">
    <property type="term" value="F:DNA-binding transcription factor activity"/>
    <property type="evidence" value="ECO:0007669"/>
    <property type="project" value="InterPro"/>
</dbReference>
<dbReference type="SMART" id="SM00345">
    <property type="entry name" value="HTH_GNTR"/>
    <property type="match status" value="1"/>
</dbReference>
<evidence type="ECO:0000313" key="5">
    <source>
        <dbReference type="EMBL" id="PSC06598.1"/>
    </source>
</evidence>
<dbReference type="SUPFAM" id="SSF46785">
    <property type="entry name" value="Winged helix' DNA-binding domain"/>
    <property type="match status" value="1"/>
</dbReference>
<keyword evidence="1" id="KW-0805">Transcription regulation</keyword>
<dbReference type="SMART" id="SM00895">
    <property type="entry name" value="FCD"/>
    <property type="match status" value="1"/>
</dbReference>
<sequence length="235" mass="26225">MVGTANSRPCSEGVDEGRHRGGTVDYVLDHLRAGVMQGRYAPGQRLIEADLTRDLRVSRGPLREALRRLSAEGLVEMVPNRGALVRRLTLREMRELFQIRVGLEALAAQLAAQAVGEAEVRERFEREIGPIWDQTPRLAGPDYINENHRFHDAITQASGNEQLMKLTRQLRLPALMYQIVGTLKPENIAASVAEHRLIARAILDGDGQRAQELVRSHLSRALDVAEATPNQWFSA</sequence>
<keyword evidence="2" id="KW-0238">DNA-binding</keyword>
<evidence type="ECO:0000256" key="1">
    <source>
        <dbReference type="ARBA" id="ARBA00023015"/>
    </source>
</evidence>
<comment type="caution">
    <text evidence="5">The sequence shown here is derived from an EMBL/GenBank/DDBJ whole genome shotgun (WGS) entry which is preliminary data.</text>
</comment>
<dbReference type="GO" id="GO:0003677">
    <property type="term" value="F:DNA binding"/>
    <property type="evidence" value="ECO:0007669"/>
    <property type="project" value="UniProtKB-KW"/>
</dbReference>
<reference evidence="6" key="1">
    <citation type="submission" date="2018-03" db="EMBL/GenBank/DDBJ databases">
        <authorList>
            <person name="Sun L."/>
            <person name="Liu H."/>
            <person name="Chen W."/>
            <person name="Huang K."/>
            <person name="Liu W."/>
            <person name="Gao X."/>
        </authorList>
    </citation>
    <scope>NUCLEOTIDE SEQUENCE [LARGE SCALE GENOMIC DNA]</scope>
    <source>
        <strain evidence="6">SH9</strain>
    </source>
</reference>
<dbReference type="InterPro" id="IPR008920">
    <property type="entry name" value="TF_FadR/GntR_C"/>
</dbReference>
<dbReference type="Pfam" id="PF07729">
    <property type="entry name" value="FCD"/>
    <property type="match status" value="1"/>
</dbReference>
<evidence type="ECO:0000313" key="6">
    <source>
        <dbReference type="Proteomes" id="UP000239772"/>
    </source>
</evidence>
<keyword evidence="6" id="KW-1185">Reference proteome</keyword>
<evidence type="ECO:0000256" key="3">
    <source>
        <dbReference type="ARBA" id="ARBA00023163"/>
    </source>
</evidence>
<dbReference type="PANTHER" id="PTHR43537:SF24">
    <property type="entry name" value="GLUCONATE OPERON TRANSCRIPTIONAL REPRESSOR"/>
    <property type="match status" value="1"/>
</dbReference>
<dbReference type="EMBL" id="PVZS01000002">
    <property type="protein sequence ID" value="PSC06598.1"/>
    <property type="molecule type" value="Genomic_DNA"/>
</dbReference>
<dbReference type="InterPro" id="IPR000524">
    <property type="entry name" value="Tscrpt_reg_HTH_GntR"/>
</dbReference>
<dbReference type="Gene3D" id="1.10.10.10">
    <property type="entry name" value="Winged helix-like DNA-binding domain superfamily/Winged helix DNA-binding domain"/>
    <property type="match status" value="1"/>
</dbReference>
<evidence type="ECO:0000256" key="2">
    <source>
        <dbReference type="ARBA" id="ARBA00023125"/>
    </source>
</evidence>
<proteinExistence type="predicted"/>
<dbReference type="Gene3D" id="1.20.120.530">
    <property type="entry name" value="GntR ligand-binding domain-like"/>
    <property type="match status" value="1"/>
</dbReference>
<organism evidence="5 6">
    <name type="scientific">Alsobacter soli</name>
    <dbReference type="NCBI Taxonomy" id="2109933"/>
    <lineage>
        <taxon>Bacteria</taxon>
        <taxon>Pseudomonadati</taxon>
        <taxon>Pseudomonadota</taxon>
        <taxon>Alphaproteobacteria</taxon>
        <taxon>Hyphomicrobiales</taxon>
        <taxon>Alsobacteraceae</taxon>
        <taxon>Alsobacter</taxon>
    </lineage>
</organism>
<dbReference type="CDD" id="cd07377">
    <property type="entry name" value="WHTH_GntR"/>
    <property type="match status" value="1"/>
</dbReference>